<dbReference type="Proteomes" id="UP001327225">
    <property type="component" value="Chromosome"/>
</dbReference>
<feature type="transmembrane region" description="Helical" evidence="1">
    <location>
        <begin position="71"/>
        <end position="91"/>
    </location>
</feature>
<accession>A0ABZ0ZU16</accession>
<evidence type="ECO:0000313" key="3">
    <source>
        <dbReference type="Proteomes" id="UP001327225"/>
    </source>
</evidence>
<keyword evidence="1" id="KW-0812">Transmembrane</keyword>
<keyword evidence="1" id="KW-1133">Transmembrane helix</keyword>
<feature type="transmembrane region" description="Helical" evidence="1">
    <location>
        <begin position="46"/>
        <end position="65"/>
    </location>
</feature>
<protein>
    <submittedName>
        <fullName evidence="2">Uncharacterized protein</fullName>
    </submittedName>
</protein>
<evidence type="ECO:0000256" key="1">
    <source>
        <dbReference type="SAM" id="Phobius"/>
    </source>
</evidence>
<dbReference type="RefSeq" id="WP_322458422.1">
    <property type="nucleotide sequence ID" value="NZ_CP141059.1"/>
</dbReference>
<organism evidence="2 3">
    <name type="scientific">Nocardioides bizhenqiangii</name>
    <dbReference type="NCBI Taxonomy" id="3095076"/>
    <lineage>
        <taxon>Bacteria</taxon>
        <taxon>Bacillati</taxon>
        <taxon>Actinomycetota</taxon>
        <taxon>Actinomycetes</taxon>
        <taxon>Propionibacteriales</taxon>
        <taxon>Nocardioidaceae</taxon>
        <taxon>Nocardioides</taxon>
    </lineage>
</organism>
<reference evidence="3" key="1">
    <citation type="submission" date="2023-12" db="EMBL/GenBank/DDBJ databases">
        <title>Novel species in genus Nocardioides.</title>
        <authorList>
            <person name="Zhou H."/>
        </authorList>
    </citation>
    <scope>NUCLEOTIDE SEQUENCE [LARGE SCALE GENOMIC DNA]</scope>
    <source>
        <strain evidence="3">HM61</strain>
    </source>
</reference>
<dbReference type="EMBL" id="CP141059">
    <property type="protein sequence ID" value="WQQ27785.1"/>
    <property type="molecule type" value="Genomic_DNA"/>
</dbReference>
<keyword evidence="3" id="KW-1185">Reference proteome</keyword>
<name>A0ABZ0ZU16_9ACTN</name>
<feature type="transmembrane region" description="Helical" evidence="1">
    <location>
        <begin position="183"/>
        <end position="201"/>
    </location>
</feature>
<proteinExistence type="predicted"/>
<sequence>MNPTQGGDQTPSTPNPALVAALTTEHYTLQSARSATVLEANGRSQLFLAALTGAVVALALVAELGGLGRTFTVFALSLLPAVLALGLTTYVRLADLAVQDGLYARAIGRIRAFYFTIEPTAVSYWMLPAGDDPHAVMRQAGQHHSRWHHMSHAATAVAALTAVVAGVLYALVAHVGRTAEPPLLGGGATIVAIGVFALLMFDQGRRWRKVEAAHPTLFHDDGTLVAQPAVTSADRALRAVTVAIASSEGRIR</sequence>
<keyword evidence="1" id="KW-0472">Membrane</keyword>
<evidence type="ECO:0000313" key="2">
    <source>
        <dbReference type="EMBL" id="WQQ27785.1"/>
    </source>
</evidence>
<feature type="transmembrane region" description="Helical" evidence="1">
    <location>
        <begin position="153"/>
        <end position="171"/>
    </location>
</feature>
<gene>
    <name evidence="2" type="ORF">SHK19_06010</name>
</gene>